<dbReference type="PANTHER" id="PTHR43804">
    <property type="entry name" value="LD18447P"/>
    <property type="match status" value="1"/>
</dbReference>
<dbReference type="GO" id="GO:0003747">
    <property type="term" value="F:translation release factor activity"/>
    <property type="evidence" value="ECO:0007669"/>
    <property type="project" value="InterPro"/>
</dbReference>
<comment type="function">
    <text evidence="1">Peptide chain release factor 1 directs the termination of translation in response to the peptide chain termination codons UAG and UAA.</text>
</comment>
<dbReference type="GO" id="GO:0005737">
    <property type="term" value="C:cytoplasm"/>
    <property type="evidence" value="ECO:0007669"/>
    <property type="project" value="UniProtKB-ARBA"/>
</dbReference>
<dbReference type="EMBL" id="PCXO01000008">
    <property type="protein sequence ID" value="PIR41310.1"/>
    <property type="molecule type" value="Genomic_DNA"/>
</dbReference>
<dbReference type="InterPro" id="IPR050057">
    <property type="entry name" value="Prokaryotic/Mito_RF"/>
</dbReference>
<dbReference type="FunFam" id="3.30.160.20:FF:000004">
    <property type="entry name" value="Peptide chain release factor 1"/>
    <property type="match status" value="1"/>
</dbReference>
<dbReference type="SMART" id="SM00937">
    <property type="entry name" value="PCRF"/>
    <property type="match status" value="1"/>
</dbReference>
<comment type="similarity">
    <text evidence="2">Belongs to the prokaryotic/mitochondrial release factor family.</text>
</comment>
<evidence type="ECO:0000313" key="6">
    <source>
        <dbReference type="EMBL" id="PIR41310.1"/>
    </source>
</evidence>
<dbReference type="Pfam" id="PF00472">
    <property type="entry name" value="RF-1"/>
    <property type="match status" value="1"/>
</dbReference>
<comment type="caution">
    <text evidence="6">The sequence shown here is derived from an EMBL/GenBank/DDBJ whole genome shotgun (WGS) entry which is preliminary data.</text>
</comment>
<dbReference type="SUPFAM" id="SSF75620">
    <property type="entry name" value="Release factor"/>
    <property type="match status" value="1"/>
</dbReference>
<name>A0A2H0R4B6_9BACT</name>
<dbReference type="FunFam" id="3.30.70.1660:FF:000002">
    <property type="entry name" value="Peptide chain release factor 1"/>
    <property type="match status" value="1"/>
</dbReference>
<keyword evidence="4" id="KW-0648">Protein biosynthesis</keyword>
<evidence type="ECO:0000256" key="2">
    <source>
        <dbReference type="ARBA" id="ARBA00010835"/>
    </source>
</evidence>
<dbReference type="InterPro" id="IPR005139">
    <property type="entry name" value="PCRF"/>
</dbReference>
<accession>A0A2H0R4B6</accession>
<dbReference type="InterPro" id="IPR045853">
    <property type="entry name" value="Pep_chain_release_fac_I_sf"/>
</dbReference>
<evidence type="ECO:0000259" key="5">
    <source>
        <dbReference type="PROSITE" id="PS00745"/>
    </source>
</evidence>
<reference evidence="6 7" key="1">
    <citation type="submission" date="2017-09" db="EMBL/GenBank/DDBJ databases">
        <title>Depth-based differentiation of microbial function through sediment-hosted aquifers and enrichment of novel symbionts in the deep terrestrial subsurface.</title>
        <authorList>
            <person name="Probst A.J."/>
            <person name="Ladd B."/>
            <person name="Jarett J.K."/>
            <person name="Geller-Mcgrath D.E."/>
            <person name="Sieber C.M."/>
            <person name="Emerson J.B."/>
            <person name="Anantharaman K."/>
            <person name="Thomas B.C."/>
            <person name="Malmstrom R."/>
            <person name="Stieglmeier M."/>
            <person name="Klingl A."/>
            <person name="Woyke T."/>
            <person name="Ryan C.M."/>
            <person name="Banfield J.F."/>
        </authorList>
    </citation>
    <scope>NUCLEOTIDE SEQUENCE [LARGE SCALE GENOMIC DNA]</scope>
    <source>
        <strain evidence="6">CG10_big_fil_rev_8_21_14_0_10_46_23</strain>
    </source>
</reference>
<dbReference type="PANTHER" id="PTHR43804:SF7">
    <property type="entry name" value="LD18447P"/>
    <property type="match status" value="1"/>
</dbReference>
<gene>
    <name evidence="6" type="ORF">COV31_01860</name>
</gene>
<dbReference type="Gene3D" id="3.30.70.1660">
    <property type="match status" value="2"/>
</dbReference>
<keyword evidence="3" id="KW-0488">Methylation</keyword>
<organism evidence="6 7">
    <name type="scientific">Candidatus Yanofskybacteria bacterium CG10_big_fil_rev_8_21_14_0_10_46_23</name>
    <dbReference type="NCBI Taxonomy" id="1975098"/>
    <lineage>
        <taxon>Bacteria</taxon>
        <taxon>Candidatus Yanofskyibacteriota</taxon>
    </lineage>
</organism>
<evidence type="ECO:0000256" key="1">
    <source>
        <dbReference type="ARBA" id="ARBA00002986"/>
    </source>
</evidence>
<protein>
    <submittedName>
        <fullName evidence="6">Peptide chain release factor 1</fullName>
    </submittedName>
</protein>
<evidence type="ECO:0000313" key="7">
    <source>
        <dbReference type="Proteomes" id="UP000230232"/>
    </source>
</evidence>
<dbReference type="Proteomes" id="UP000230232">
    <property type="component" value="Unassembled WGS sequence"/>
</dbReference>
<proteinExistence type="inferred from homology"/>
<dbReference type="Pfam" id="PF03462">
    <property type="entry name" value="PCRF"/>
    <property type="match status" value="1"/>
</dbReference>
<evidence type="ECO:0000256" key="3">
    <source>
        <dbReference type="ARBA" id="ARBA00022481"/>
    </source>
</evidence>
<dbReference type="Gene3D" id="3.30.160.20">
    <property type="match status" value="1"/>
</dbReference>
<feature type="domain" description="Prokaryotic-type class I peptide chain release factors" evidence="5">
    <location>
        <begin position="173"/>
        <end position="189"/>
    </location>
</feature>
<dbReference type="AlphaFoldDB" id="A0A2H0R4B6"/>
<dbReference type="PROSITE" id="PS00745">
    <property type="entry name" value="RF_PROK_I"/>
    <property type="match status" value="1"/>
</dbReference>
<dbReference type="Gene3D" id="6.10.140.1950">
    <property type="match status" value="1"/>
</dbReference>
<sequence length="291" mass="32700">MSSVDDLKKELEEINQKFSDPTIATDYKQVAELSKRYAEIERLIISGGQGSDSPRELIMEIRAGTGGDEAALFASDLYQMYKKFAESNGWSVAVIDSHQNNLGGLKSITFELTGTSAYKFLRYESGVHRVQRIPETEKSGRVHTSTATVAVLPKAKETDLEIKPDELEITFYRAGGPGGQNVNKVETAVRITHKPTGLVVTSQEERSQGRNREKAMEIIRTKLFDEKRRREEASLAGERKKQIGTGDRSEKIRTYNFPQDRITDHRIKKSWSNIEKILAGEFGPIADAFLE</sequence>
<dbReference type="InterPro" id="IPR000352">
    <property type="entry name" value="Pep_chain_release_fac_I"/>
</dbReference>
<evidence type="ECO:0000256" key="4">
    <source>
        <dbReference type="ARBA" id="ARBA00022917"/>
    </source>
</evidence>